<organism evidence="1">
    <name type="scientific">hydrothermal vent metagenome</name>
    <dbReference type="NCBI Taxonomy" id="652676"/>
    <lineage>
        <taxon>unclassified sequences</taxon>
        <taxon>metagenomes</taxon>
        <taxon>ecological metagenomes</taxon>
    </lineage>
</organism>
<proteinExistence type="predicted"/>
<reference evidence="1" key="1">
    <citation type="submission" date="2018-06" db="EMBL/GenBank/DDBJ databases">
        <authorList>
            <person name="Zhirakovskaya E."/>
        </authorList>
    </citation>
    <scope>NUCLEOTIDE SEQUENCE</scope>
</reference>
<dbReference type="AlphaFoldDB" id="A0A3B0T6I6"/>
<sequence length="129" mass="14347">MFSLKAVLPALFALTIIGAPSLALAQFQKSEARVFVDWPELQVDPMPGGQSEAMVYAVIDGEVALYTIAVQNRNNIAVLGAFQCNKEFTILKSSTNGFYDIRCVDQDVFKQPKAYILRYGNNGLYNQKF</sequence>
<evidence type="ECO:0000313" key="1">
    <source>
        <dbReference type="EMBL" id="VAW14321.1"/>
    </source>
</evidence>
<accession>A0A3B0T6I6</accession>
<name>A0A3B0T6I6_9ZZZZ</name>
<dbReference type="EMBL" id="UOEO01000007">
    <property type="protein sequence ID" value="VAW14321.1"/>
    <property type="molecule type" value="Genomic_DNA"/>
</dbReference>
<gene>
    <name evidence="1" type="ORF">MNBD_ALPHA12-2035</name>
</gene>
<protein>
    <submittedName>
        <fullName evidence="1">Uncharacterized protein</fullName>
    </submittedName>
</protein>